<feature type="region of interest" description="Disordered" evidence="1">
    <location>
        <begin position="129"/>
        <end position="167"/>
    </location>
</feature>
<evidence type="ECO:0000256" key="2">
    <source>
        <dbReference type="SAM" id="SignalP"/>
    </source>
</evidence>
<keyword evidence="4" id="KW-1185">Reference proteome</keyword>
<feature type="signal peptide" evidence="2">
    <location>
        <begin position="1"/>
        <end position="23"/>
    </location>
</feature>
<name>A0AAN7D4R9_9FUNG</name>
<organism evidence="3 4">
    <name type="scientific">Mucor velutinosus</name>
    <dbReference type="NCBI Taxonomy" id="708070"/>
    <lineage>
        <taxon>Eukaryota</taxon>
        <taxon>Fungi</taxon>
        <taxon>Fungi incertae sedis</taxon>
        <taxon>Mucoromycota</taxon>
        <taxon>Mucoromycotina</taxon>
        <taxon>Mucoromycetes</taxon>
        <taxon>Mucorales</taxon>
        <taxon>Mucorineae</taxon>
        <taxon>Mucoraceae</taxon>
        <taxon>Mucor</taxon>
    </lineage>
</organism>
<dbReference type="EMBL" id="JASEJX010000038">
    <property type="protein sequence ID" value="KAK4509684.1"/>
    <property type="molecule type" value="Genomic_DNA"/>
</dbReference>
<accession>A0AAN7D4R9</accession>
<reference evidence="3 4" key="1">
    <citation type="submission" date="2022-11" db="EMBL/GenBank/DDBJ databases">
        <title>Mucor velutinosus strain NIH1002 WGS.</title>
        <authorList>
            <person name="Subramanian P."/>
            <person name="Mullikin J.C."/>
            <person name="Segre J.A."/>
            <person name="Zelazny A.M."/>
        </authorList>
    </citation>
    <scope>NUCLEOTIDE SEQUENCE [LARGE SCALE GENOMIC DNA]</scope>
    <source>
        <strain evidence="3 4">NIH1002</strain>
    </source>
</reference>
<feature type="region of interest" description="Disordered" evidence="1">
    <location>
        <begin position="195"/>
        <end position="293"/>
    </location>
</feature>
<dbReference type="AlphaFoldDB" id="A0AAN7D4R9"/>
<protein>
    <submittedName>
        <fullName evidence="3">Protein transport protein yif1</fullName>
    </submittedName>
</protein>
<feature type="chain" id="PRO_5042872381" evidence="2">
    <location>
        <begin position="24"/>
        <end position="293"/>
    </location>
</feature>
<evidence type="ECO:0000313" key="4">
    <source>
        <dbReference type="Proteomes" id="UP001304243"/>
    </source>
</evidence>
<dbReference type="RefSeq" id="XP_064676350.1">
    <property type="nucleotide sequence ID" value="XM_064826252.1"/>
</dbReference>
<feature type="compositionally biased region" description="Acidic residues" evidence="1">
    <location>
        <begin position="155"/>
        <end position="167"/>
    </location>
</feature>
<keyword evidence="2" id="KW-0732">Signal</keyword>
<dbReference type="GeneID" id="89950672"/>
<feature type="compositionally biased region" description="Acidic residues" evidence="1">
    <location>
        <begin position="195"/>
        <end position="258"/>
    </location>
</feature>
<sequence>MHLNILSLFSIAALAMLASSVYAVDVPGAADVTANMAAGIPGCVAIDQSDAVVPCVADAVIPSTESTLPLKRSLRLSRRKLIRRHGSNKHTEQEVADKSFIAEDDTDVYSSTFDDSDLYASTADATFANAPDFNEEGETNTSELSAEEAGVYSAADDETAVAEDTEADLSSAINDTTGEPASFDDDQDQTVDQNLDVDQDLNLDQDQDVDQDLDIDEGEEEDEEEPDEEEEEEDEEDEDEEDEDEDEDEDEYDNDEYDDGYRDGYAAASVEGSQEPDETGDEYASAADEITVL</sequence>
<evidence type="ECO:0000313" key="3">
    <source>
        <dbReference type="EMBL" id="KAK4509684.1"/>
    </source>
</evidence>
<evidence type="ECO:0000256" key="1">
    <source>
        <dbReference type="SAM" id="MobiDB-lite"/>
    </source>
</evidence>
<gene>
    <name evidence="3" type="primary">hrf1</name>
    <name evidence="3" type="ORF">ATC70_006986</name>
</gene>
<comment type="caution">
    <text evidence="3">The sequence shown here is derived from an EMBL/GenBank/DDBJ whole genome shotgun (WGS) entry which is preliminary data.</text>
</comment>
<proteinExistence type="predicted"/>
<dbReference type="Proteomes" id="UP001304243">
    <property type="component" value="Unassembled WGS sequence"/>
</dbReference>